<evidence type="ECO:0000313" key="1">
    <source>
        <dbReference type="EMBL" id="KKL55595.1"/>
    </source>
</evidence>
<dbReference type="EMBL" id="LAZR01030785">
    <property type="protein sequence ID" value="KKL55595.1"/>
    <property type="molecule type" value="Genomic_DNA"/>
</dbReference>
<accession>A0A0F9FE84</accession>
<sequence>MAITTAERRRSAAGVGFFIMGPGVTPNASQDRQWRYQSGWSYSGIFPDGGIYPVFLRRRRRRH</sequence>
<organism evidence="1">
    <name type="scientific">marine sediment metagenome</name>
    <dbReference type="NCBI Taxonomy" id="412755"/>
    <lineage>
        <taxon>unclassified sequences</taxon>
        <taxon>metagenomes</taxon>
        <taxon>ecological metagenomes</taxon>
    </lineage>
</organism>
<name>A0A0F9FE84_9ZZZZ</name>
<proteinExistence type="predicted"/>
<gene>
    <name evidence="1" type="ORF">LCGC14_2253820</name>
</gene>
<comment type="caution">
    <text evidence="1">The sequence shown here is derived from an EMBL/GenBank/DDBJ whole genome shotgun (WGS) entry which is preliminary data.</text>
</comment>
<protein>
    <submittedName>
        <fullName evidence="1">Uncharacterized protein</fullName>
    </submittedName>
</protein>
<reference evidence="1" key="1">
    <citation type="journal article" date="2015" name="Nature">
        <title>Complex archaea that bridge the gap between prokaryotes and eukaryotes.</title>
        <authorList>
            <person name="Spang A."/>
            <person name="Saw J.H."/>
            <person name="Jorgensen S.L."/>
            <person name="Zaremba-Niedzwiedzka K."/>
            <person name="Martijn J."/>
            <person name="Lind A.E."/>
            <person name="van Eijk R."/>
            <person name="Schleper C."/>
            <person name="Guy L."/>
            <person name="Ettema T.J."/>
        </authorList>
    </citation>
    <scope>NUCLEOTIDE SEQUENCE</scope>
</reference>
<dbReference type="AlphaFoldDB" id="A0A0F9FE84"/>